<organism evidence="2 3">
    <name type="scientific">Sphaerisporangium aureirubrum</name>
    <dbReference type="NCBI Taxonomy" id="1544736"/>
    <lineage>
        <taxon>Bacteria</taxon>
        <taxon>Bacillati</taxon>
        <taxon>Actinomycetota</taxon>
        <taxon>Actinomycetes</taxon>
        <taxon>Streptosporangiales</taxon>
        <taxon>Streptosporangiaceae</taxon>
        <taxon>Sphaerisporangium</taxon>
    </lineage>
</organism>
<dbReference type="Proteomes" id="UP001596137">
    <property type="component" value="Unassembled WGS sequence"/>
</dbReference>
<evidence type="ECO:0000313" key="3">
    <source>
        <dbReference type="Proteomes" id="UP001596137"/>
    </source>
</evidence>
<name>A0ABW1NSZ7_9ACTN</name>
<accession>A0ABW1NSZ7</accession>
<evidence type="ECO:0000256" key="1">
    <source>
        <dbReference type="SAM" id="Phobius"/>
    </source>
</evidence>
<evidence type="ECO:0000313" key="2">
    <source>
        <dbReference type="EMBL" id="MFC6086479.1"/>
    </source>
</evidence>
<protein>
    <recommendedName>
        <fullName evidence="4">Phosphatidylserine/phosphatidylglycerophosphate/ cardiolipin synthase family protein</fullName>
    </recommendedName>
</protein>
<sequence>MTERTPKVSPALVPRIVRKILVTVLVGGMSYLVTNAFISDDNDDLWSLLLATFISGVIFVVQFLVDVDAQLDALRQEQRVQHRSTHTLVADGFATIHRSGELYGLIEASAMPTDVVTRFAHNAAKAGGEDAPELVRKLVHHEVERVSRFLKELGDTGRAIYEGEDREWLLALALNTQTSLDAISLSTVDARETEFAGGFWMTDLGQRYLKIQRGLVRRGVGVRRIFIMDRSDRQESESFRRVWKWQTEIGIDVRVLADTDAPPTLRGSLSDFILFDDVIYYESNPSPQRGDGIAPMILSTIVVGDQEKVRERAERFRELWGAASPLA</sequence>
<keyword evidence="1" id="KW-1133">Transmembrane helix</keyword>
<keyword evidence="1" id="KW-0472">Membrane</keyword>
<evidence type="ECO:0008006" key="4">
    <source>
        <dbReference type="Google" id="ProtNLM"/>
    </source>
</evidence>
<keyword evidence="3" id="KW-1185">Reference proteome</keyword>
<dbReference type="RefSeq" id="WP_380761711.1">
    <property type="nucleotide sequence ID" value="NZ_JBHSRF010000089.1"/>
</dbReference>
<reference evidence="3" key="1">
    <citation type="journal article" date="2019" name="Int. J. Syst. Evol. Microbiol.">
        <title>The Global Catalogue of Microorganisms (GCM) 10K type strain sequencing project: providing services to taxonomists for standard genome sequencing and annotation.</title>
        <authorList>
            <consortium name="The Broad Institute Genomics Platform"/>
            <consortium name="The Broad Institute Genome Sequencing Center for Infectious Disease"/>
            <person name="Wu L."/>
            <person name="Ma J."/>
        </authorList>
    </citation>
    <scope>NUCLEOTIDE SEQUENCE [LARGE SCALE GENOMIC DNA]</scope>
    <source>
        <strain evidence="3">JCM 30346</strain>
    </source>
</reference>
<feature type="transmembrane region" description="Helical" evidence="1">
    <location>
        <begin position="45"/>
        <end position="65"/>
    </location>
</feature>
<dbReference type="EMBL" id="JBHSRF010000089">
    <property type="protein sequence ID" value="MFC6086479.1"/>
    <property type="molecule type" value="Genomic_DNA"/>
</dbReference>
<feature type="transmembrane region" description="Helical" evidence="1">
    <location>
        <begin position="20"/>
        <end position="39"/>
    </location>
</feature>
<proteinExistence type="predicted"/>
<gene>
    <name evidence="2" type="ORF">ACFP1K_35280</name>
</gene>
<keyword evidence="1" id="KW-0812">Transmembrane</keyword>
<comment type="caution">
    <text evidence="2">The sequence shown here is derived from an EMBL/GenBank/DDBJ whole genome shotgun (WGS) entry which is preliminary data.</text>
</comment>